<sequence length="91" mass="10469">MVKNHASYSSDFHNHITDESTSEGSPTDRTVLIYHPDNKTGYRASSCLDRLGCLYEPKPNNRLQQTSQDHRHTPLHKQTNTNKRQVDFCTP</sequence>
<dbReference type="Proteomes" id="UP000797356">
    <property type="component" value="Chromosome 10"/>
</dbReference>
<proteinExistence type="predicted"/>
<evidence type="ECO:0000313" key="3">
    <source>
        <dbReference type="Proteomes" id="UP000797356"/>
    </source>
</evidence>
<protein>
    <submittedName>
        <fullName evidence="2">Uncharacterized protein</fullName>
    </submittedName>
</protein>
<evidence type="ECO:0000313" key="2">
    <source>
        <dbReference type="EMBL" id="KAG1362194.1"/>
    </source>
</evidence>
<comment type="caution">
    <text evidence="2">The sequence shown here is derived from an EMBL/GenBank/DDBJ whole genome shotgun (WGS) entry which is preliminary data.</text>
</comment>
<dbReference type="EMBL" id="CM017881">
    <property type="protein sequence ID" value="KAG1362194.1"/>
    <property type="molecule type" value="Genomic_DNA"/>
</dbReference>
<feature type="region of interest" description="Disordered" evidence="1">
    <location>
        <begin position="58"/>
        <end position="91"/>
    </location>
</feature>
<feature type="region of interest" description="Disordered" evidence="1">
    <location>
        <begin position="1"/>
        <end position="31"/>
    </location>
</feature>
<reference evidence="2" key="2">
    <citation type="submission" date="2019-07" db="EMBL/GenBank/DDBJ databases">
        <authorList>
            <person name="Yang Y."/>
            <person name="Bocs S."/>
            <person name="Baudouin L."/>
        </authorList>
    </citation>
    <scope>NUCLEOTIDE SEQUENCE</scope>
    <source>
        <tissue evidence="2">Spear leaf of Hainan Tall coconut</tissue>
    </source>
</reference>
<accession>A0A8K0IM45</accession>
<gene>
    <name evidence="2" type="ORF">COCNU_10G004130</name>
</gene>
<evidence type="ECO:0000256" key="1">
    <source>
        <dbReference type="SAM" id="MobiDB-lite"/>
    </source>
</evidence>
<dbReference type="AlphaFoldDB" id="A0A8K0IM45"/>
<feature type="compositionally biased region" description="Polar residues" evidence="1">
    <location>
        <begin position="1"/>
        <end position="11"/>
    </location>
</feature>
<reference evidence="2" key="1">
    <citation type="journal article" date="2017" name="Gigascience">
        <title>The genome draft of coconut (Cocos nucifera).</title>
        <authorList>
            <person name="Xiao Y."/>
            <person name="Xu P."/>
            <person name="Fan H."/>
            <person name="Baudouin L."/>
            <person name="Xia W."/>
            <person name="Bocs S."/>
            <person name="Xu J."/>
            <person name="Li Q."/>
            <person name="Guo A."/>
            <person name="Zhou L."/>
            <person name="Li J."/>
            <person name="Wu Y."/>
            <person name="Ma Z."/>
            <person name="Armero A."/>
            <person name="Issali A.E."/>
            <person name="Liu N."/>
            <person name="Peng M."/>
            <person name="Yang Y."/>
        </authorList>
    </citation>
    <scope>NUCLEOTIDE SEQUENCE</scope>
    <source>
        <tissue evidence="2">Spear leaf of Hainan Tall coconut</tissue>
    </source>
</reference>
<name>A0A8K0IM45_COCNU</name>
<keyword evidence="3" id="KW-1185">Reference proteome</keyword>
<organism evidence="2 3">
    <name type="scientific">Cocos nucifera</name>
    <name type="common">Coconut palm</name>
    <dbReference type="NCBI Taxonomy" id="13894"/>
    <lineage>
        <taxon>Eukaryota</taxon>
        <taxon>Viridiplantae</taxon>
        <taxon>Streptophyta</taxon>
        <taxon>Embryophyta</taxon>
        <taxon>Tracheophyta</taxon>
        <taxon>Spermatophyta</taxon>
        <taxon>Magnoliopsida</taxon>
        <taxon>Liliopsida</taxon>
        <taxon>Arecaceae</taxon>
        <taxon>Arecoideae</taxon>
        <taxon>Cocoseae</taxon>
        <taxon>Attaleinae</taxon>
        <taxon>Cocos</taxon>
    </lineage>
</organism>